<dbReference type="InterPro" id="IPR010334">
    <property type="entry name" value="Dcp1"/>
</dbReference>
<dbReference type="AlphaFoldDB" id="U1HM63"/>
<dbReference type="Pfam" id="PF06058">
    <property type="entry name" value="DCP1"/>
    <property type="match status" value="1"/>
</dbReference>
<dbReference type="SUPFAM" id="SSF50729">
    <property type="entry name" value="PH domain-like"/>
    <property type="match status" value="1"/>
</dbReference>
<dbReference type="PANTHER" id="PTHR16290">
    <property type="entry name" value="TRANSCRIPTION FACTOR SMIF DECAPPING ENZYME DCP1"/>
    <property type="match status" value="1"/>
</dbReference>
<feature type="region of interest" description="Disordered" evidence="5">
    <location>
        <begin position="1"/>
        <end position="35"/>
    </location>
</feature>
<dbReference type="GO" id="GO:0008047">
    <property type="term" value="F:enzyme activator activity"/>
    <property type="evidence" value="ECO:0007669"/>
    <property type="project" value="InterPro"/>
</dbReference>
<reference evidence="7" key="1">
    <citation type="journal article" date="2014" name="BMC Genomics">
        <title>Genome characteristics reveal the impact of lichenization on lichen-forming fungus Endocarpon pusillum Hedwig (Verrucariales, Ascomycota).</title>
        <authorList>
            <person name="Wang Y.-Y."/>
            <person name="Liu B."/>
            <person name="Zhang X.-Y."/>
            <person name="Zhou Q.-M."/>
            <person name="Zhang T."/>
            <person name="Li H."/>
            <person name="Yu Y.-F."/>
            <person name="Zhang X.-L."/>
            <person name="Hao X.-Y."/>
            <person name="Wang M."/>
            <person name="Wang L."/>
            <person name="Wei J.-C."/>
        </authorList>
    </citation>
    <scope>NUCLEOTIDE SEQUENCE [LARGE SCALE GENOMIC DNA]</scope>
    <source>
        <strain evidence="7">Z07020 / HMAS-L-300199</strain>
    </source>
</reference>
<dbReference type="PANTHER" id="PTHR16290:SF0">
    <property type="entry name" value="DECAPPING PROTEIN 1, ISOFORM A"/>
    <property type="match status" value="1"/>
</dbReference>
<evidence type="ECO:0000256" key="4">
    <source>
        <dbReference type="ARBA" id="ARBA00022664"/>
    </source>
</evidence>
<organism evidence="6 7">
    <name type="scientific">Endocarpon pusillum (strain Z07020 / HMAS-L-300199)</name>
    <name type="common">Lichen-forming fungus</name>
    <dbReference type="NCBI Taxonomy" id="1263415"/>
    <lineage>
        <taxon>Eukaryota</taxon>
        <taxon>Fungi</taxon>
        <taxon>Dikarya</taxon>
        <taxon>Ascomycota</taxon>
        <taxon>Pezizomycotina</taxon>
        <taxon>Eurotiomycetes</taxon>
        <taxon>Chaetothyriomycetidae</taxon>
        <taxon>Verrucariales</taxon>
        <taxon>Verrucariaceae</taxon>
        <taxon>Endocarpon</taxon>
    </lineage>
</organism>
<dbReference type="GO" id="GO:0003729">
    <property type="term" value="F:mRNA binding"/>
    <property type="evidence" value="ECO:0007669"/>
    <property type="project" value="TreeGrafter"/>
</dbReference>
<sequence length="310" mass="34217">MSARRHSRRQASVEYPRHPPLSAASNLQAPNQVPQISDYESDTAYAYLSDQPPSTQLPVPSRTIDELNLSVLQRYNPSIKSIPCVAPYAVIYTFSPLPEPAWIKSGVEGSLFICQLEPGELGEDRFTAIVLNRRGLENFEAQLREDETGGVELTDDYIIVTSNASGQPTASGIWVFSEGPGSSTAITRDLVAQFVKEKAVEAGQSRKVAEEARKQRSTTLYPLYQQDNGFGAPMGRQISLQEMLGQQRKDDDEWSIKMHSPDGSQPPSLPLRASRQAQQGPQPVTQQQQHPQALSQNHLQDLFMKAGLSG</sequence>
<dbReference type="HOGENOM" id="CLU_058649_0_1_1"/>
<dbReference type="GeneID" id="19235339"/>
<evidence type="ECO:0000256" key="3">
    <source>
        <dbReference type="ARBA" id="ARBA00022490"/>
    </source>
</evidence>
<keyword evidence="7" id="KW-1185">Reference proteome</keyword>
<dbReference type="eggNOG" id="KOG2868">
    <property type="taxonomic scope" value="Eukaryota"/>
</dbReference>
<dbReference type="OrthoDB" id="440673at2759"/>
<feature type="region of interest" description="Disordered" evidence="5">
    <location>
        <begin position="245"/>
        <end position="297"/>
    </location>
</feature>
<name>U1HM63_ENDPU</name>
<dbReference type="RefSeq" id="XP_007804124.1">
    <property type="nucleotide sequence ID" value="XM_007805933.1"/>
</dbReference>
<comment type="subcellular location">
    <subcellularLocation>
        <location evidence="1">Cytoplasm</location>
    </subcellularLocation>
</comment>
<feature type="compositionally biased region" description="Low complexity" evidence="5">
    <location>
        <begin position="276"/>
        <end position="292"/>
    </location>
</feature>
<proteinExistence type="inferred from homology"/>
<keyword evidence="4" id="KW-0507">mRNA processing</keyword>
<evidence type="ECO:0008006" key="8">
    <source>
        <dbReference type="Google" id="ProtNLM"/>
    </source>
</evidence>
<dbReference type="EMBL" id="KE721353">
    <property type="protein sequence ID" value="ERF70089.1"/>
    <property type="molecule type" value="Genomic_DNA"/>
</dbReference>
<evidence type="ECO:0000256" key="2">
    <source>
        <dbReference type="ARBA" id="ARBA00008778"/>
    </source>
</evidence>
<feature type="compositionally biased region" description="Basic and acidic residues" evidence="5">
    <location>
        <begin position="247"/>
        <end position="260"/>
    </location>
</feature>
<dbReference type="GO" id="GO:0006397">
    <property type="term" value="P:mRNA processing"/>
    <property type="evidence" value="ECO:0007669"/>
    <property type="project" value="UniProtKB-KW"/>
</dbReference>
<dbReference type="Proteomes" id="UP000019373">
    <property type="component" value="Unassembled WGS sequence"/>
</dbReference>
<dbReference type="GO" id="GO:0031087">
    <property type="term" value="P:deadenylation-independent decapping of nuclear-transcribed mRNA"/>
    <property type="evidence" value="ECO:0007669"/>
    <property type="project" value="TreeGrafter"/>
</dbReference>
<dbReference type="InterPro" id="IPR011993">
    <property type="entry name" value="PH-like_dom_sf"/>
</dbReference>
<evidence type="ECO:0000256" key="1">
    <source>
        <dbReference type="ARBA" id="ARBA00004496"/>
    </source>
</evidence>
<accession>U1HM63</accession>
<gene>
    <name evidence="6" type="ORF">EPUS_00276</name>
</gene>
<protein>
    <recommendedName>
        <fullName evidence="8">PH domain-like protein</fullName>
    </recommendedName>
</protein>
<dbReference type="Gene3D" id="2.30.29.30">
    <property type="entry name" value="Pleckstrin-homology domain (PH domain)/Phosphotyrosine-binding domain (PTB)"/>
    <property type="match status" value="1"/>
</dbReference>
<keyword evidence="3" id="KW-0963">Cytoplasm</keyword>
<evidence type="ECO:0000313" key="6">
    <source>
        <dbReference type="EMBL" id="ERF70089.1"/>
    </source>
</evidence>
<dbReference type="GO" id="GO:0000932">
    <property type="term" value="C:P-body"/>
    <property type="evidence" value="ECO:0007669"/>
    <property type="project" value="TreeGrafter"/>
</dbReference>
<dbReference type="OMA" id="VRIYGLW"/>
<comment type="similarity">
    <text evidence="2">Belongs to the DCP1 family.</text>
</comment>
<evidence type="ECO:0000313" key="7">
    <source>
        <dbReference type="Proteomes" id="UP000019373"/>
    </source>
</evidence>
<evidence type="ECO:0000256" key="5">
    <source>
        <dbReference type="SAM" id="MobiDB-lite"/>
    </source>
</evidence>
<feature type="compositionally biased region" description="Polar residues" evidence="5">
    <location>
        <begin position="23"/>
        <end position="35"/>
    </location>
</feature>
<dbReference type="GO" id="GO:0000290">
    <property type="term" value="P:deadenylation-dependent decapping of nuclear-transcribed mRNA"/>
    <property type="evidence" value="ECO:0007669"/>
    <property type="project" value="InterPro"/>
</dbReference>